<organism evidence="3 4">
    <name type="scientific">Zymoseptoria tritici ST99CH_1A5</name>
    <dbReference type="NCBI Taxonomy" id="1276529"/>
    <lineage>
        <taxon>Eukaryota</taxon>
        <taxon>Fungi</taxon>
        <taxon>Dikarya</taxon>
        <taxon>Ascomycota</taxon>
        <taxon>Pezizomycotina</taxon>
        <taxon>Dothideomycetes</taxon>
        <taxon>Dothideomycetidae</taxon>
        <taxon>Mycosphaerellales</taxon>
        <taxon>Mycosphaerellaceae</taxon>
        <taxon>Zymoseptoria</taxon>
    </lineage>
</organism>
<feature type="compositionally biased region" description="Basic and acidic residues" evidence="2">
    <location>
        <begin position="338"/>
        <end position="358"/>
    </location>
</feature>
<evidence type="ECO:0000313" key="4">
    <source>
        <dbReference type="Proteomes" id="UP000215453"/>
    </source>
</evidence>
<gene>
    <name evidence="3" type="ORF">ZT1A5_G3477</name>
</gene>
<evidence type="ECO:0000313" key="3">
    <source>
        <dbReference type="EMBL" id="SMY22038.1"/>
    </source>
</evidence>
<feature type="region of interest" description="Disordered" evidence="2">
    <location>
        <begin position="1"/>
        <end position="45"/>
    </location>
</feature>
<dbReference type="Proteomes" id="UP000215453">
    <property type="component" value="Chromosome 3"/>
</dbReference>
<sequence>MSALPSRGARHLRRLSHRPFSTTPSLLDDTTTTSPSSTPPLPDLAQQLASNDPTATVEFLKLQHDEQTLKTTRSLARLSTTLTKLSIGLQSLTESLSTIRPPPSAAKPTRQKPDAIPFFIVQPWRKENPRVKDRTSSHVEVVERLRLHLQDLVAEPFPADIKPGPVAEIRRSMKDAEEEEQERRLRNVKLLLKGERVRAETRVEELVRKVEEMKRNEETRREMLGQAEVEKRRLREVERVGLPEGVGGGKGKQAEGQGEGERELTGNSRTHKRRLTRQRSSRRKGLDTGDGGVEGGTPEAKVNEDGTVSFSPLASGSEAGDGTSKTEGWGSTAPKLAKVTESDGREANPFKDNKKDVSEQMDAGTVEAPKKWFTGFGFGRKKAEEETKQEAAPEAAKEKPSENTDPKAGDTKKEAAPEAAKDKRNGNTDSKASLFALQAALEKGKSGPLGGS</sequence>
<evidence type="ECO:0000256" key="2">
    <source>
        <dbReference type="SAM" id="MobiDB-lite"/>
    </source>
</evidence>
<keyword evidence="1" id="KW-0175">Coiled coil</keyword>
<accession>A0A1Y6LF92</accession>
<feature type="compositionally biased region" description="Basic residues" evidence="2">
    <location>
        <begin position="8"/>
        <end position="17"/>
    </location>
</feature>
<feature type="compositionally biased region" description="Low complexity" evidence="2">
    <location>
        <begin position="21"/>
        <end position="36"/>
    </location>
</feature>
<dbReference type="EMBL" id="LT882678">
    <property type="protein sequence ID" value="SMY22038.1"/>
    <property type="molecule type" value="Genomic_DNA"/>
</dbReference>
<dbReference type="AlphaFoldDB" id="A0A1Y6LF92"/>
<proteinExistence type="predicted"/>
<name>A0A1Y6LF92_ZYMTR</name>
<protein>
    <submittedName>
        <fullName evidence="3">Uncharacterized protein</fullName>
    </submittedName>
</protein>
<reference evidence="3 4" key="1">
    <citation type="submission" date="2016-10" db="EMBL/GenBank/DDBJ databases">
        <authorList>
            <person name="Varghese N."/>
        </authorList>
    </citation>
    <scope>NUCLEOTIDE SEQUENCE [LARGE SCALE GENOMIC DNA]</scope>
</reference>
<feature type="compositionally biased region" description="Basic residues" evidence="2">
    <location>
        <begin position="269"/>
        <end position="283"/>
    </location>
</feature>
<feature type="compositionally biased region" description="Basic and acidic residues" evidence="2">
    <location>
        <begin position="381"/>
        <end position="426"/>
    </location>
</feature>
<feature type="coiled-coil region" evidence="1">
    <location>
        <begin position="166"/>
        <end position="216"/>
    </location>
</feature>
<evidence type="ECO:0000256" key="1">
    <source>
        <dbReference type="SAM" id="Coils"/>
    </source>
</evidence>
<feature type="region of interest" description="Disordered" evidence="2">
    <location>
        <begin position="240"/>
        <end position="452"/>
    </location>
</feature>